<keyword evidence="3" id="KW-1185">Reference proteome</keyword>
<dbReference type="InterPro" id="IPR050706">
    <property type="entry name" value="Cyclic-di-GMP_PDE-like"/>
</dbReference>
<evidence type="ECO:0000259" key="1">
    <source>
        <dbReference type="PROSITE" id="PS50883"/>
    </source>
</evidence>
<evidence type="ECO:0000313" key="3">
    <source>
        <dbReference type="Proteomes" id="UP000197717"/>
    </source>
</evidence>
<dbReference type="EMBL" id="CP022133">
    <property type="protein sequence ID" value="ASG66902.1"/>
    <property type="molecule type" value="Genomic_DNA"/>
</dbReference>
<dbReference type="PANTHER" id="PTHR33121:SF79">
    <property type="entry name" value="CYCLIC DI-GMP PHOSPHODIESTERASE PDED-RELATED"/>
    <property type="match status" value="1"/>
</dbReference>
<dbReference type="SUPFAM" id="SSF141868">
    <property type="entry name" value="EAL domain-like"/>
    <property type="match status" value="1"/>
</dbReference>
<dbReference type="PANTHER" id="PTHR33121">
    <property type="entry name" value="CYCLIC DI-GMP PHOSPHODIESTERASE PDEF"/>
    <property type="match status" value="1"/>
</dbReference>
<reference evidence="2 3" key="1">
    <citation type="submission" date="2017-06" db="EMBL/GenBank/DDBJ databases">
        <title>Complete genome sequence of Idiomarina piscisalsi strain 10PY1A isolated from soil of Soudi Arabia.</title>
        <authorList>
            <person name="Kim M.-C."/>
            <person name="Jung B.K."/>
            <person name="Budiyanto F."/>
            <person name="Nzila A."/>
            <person name="Shin J.-H."/>
        </authorList>
    </citation>
    <scope>NUCLEOTIDE SEQUENCE [LARGE SCALE GENOMIC DNA]</scope>
    <source>
        <strain evidence="2 3">10PY1A</strain>
    </source>
</reference>
<dbReference type="PROSITE" id="PS50883">
    <property type="entry name" value="EAL"/>
    <property type="match status" value="1"/>
</dbReference>
<dbReference type="Pfam" id="PF00990">
    <property type="entry name" value="GGDEF"/>
    <property type="match status" value="1"/>
</dbReference>
<dbReference type="InterPro" id="IPR029787">
    <property type="entry name" value="Nucleotide_cyclase"/>
</dbReference>
<feature type="domain" description="EAL" evidence="1">
    <location>
        <begin position="318"/>
        <end position="571"/>
    </location>
</feature>
<dbReference type="Gene3D" id="3.20.20.450">
    <property type="entry name" value="EAL domain"/>
    <property type="match status" value="1"/>
</dbReference>
<accession>A0ABM6LWA2</accession>
<sequence length="583" mass="66588">MFVFFNVCIPLAFGRTIVAAKRLNDQVIQVNEGLKNKNILYRVFFAESRRPKIVADCDGIIIDFNRRAKEVFFLNENLKSSDVSIRELFSELSEESLNSGHQIISHENTYQRVAKLLIPDAQSYVYEFVDCTQEKRLQGHLTELENQNKRLRYIDSQTNLPNKEWFELQCSKLITKSGRDFYVVVAQSESTDYLRLKHGDDVVKQFLVSSYNRLKKNSLNPCLIASISLNQLVFILPGKLSHNLSNILSELKDTLDREYVSQGVRSQQSFKFGVASFPEHSKLSGELVSFANESLKFISNNQVFSLYDAENSEDFVEQHEISILLDEAISQSELDVHFQPKVDSSGKCVGLEALARWNSQLLGHVSPAKFIPIAEKYRMISRLTDLVVQKVCAVIASWREQDMPLPTVAINISFLDFSQPDFISKLVKHLADFSVKPTQIELELTESCLESDVVDSLNIIEELQSWGFKVSVDDFGVGYSSITRLAYYPIKKLKLDRTLIRQIHLSNRQYNLVKGIHRICEELDINCVVEGVEMQEQLNSLVKIGFSEFQGFYFSKPLSKASYEQQLRENNGVFVSSSTPSRL</sequence>
<dbReference type="Gene3D" id="3.30.70.270">
    <property type="match status" value="1"/>
</dbReference>
<proteinExistence type="predicted"/>
<dbReference type="SUPFAM" id="SSF55073">
    <property type="entry name" value="Nucleotide cyclase"/>
    <property type="match status" value="1"/>
</dbReference>
<protein>
    <submittedName>
        <fullName evidence="2">GGDEF domain-containing protein</fullName>
    </submittedName>
</protein>
<dbReference type="Proteomes" id="UP000197717">
    <property type="component" value="Chromosome"/>
</dbReference>
<organism evidence="2 3">
    <name type="scientific">Idiomarina piscisalsi</name>
    <dbReference type="NCBI Taxonomy" id="1096243"/>
    <lineage>
        <taxon>Bacteria</taxon>
        <taxon>Pseudomonadati</taxon>
        <taxon>Pseudomonadota</taxon>
        <taxon>Gammaproteobacteria</taxon>
        <taxon>Alteromonadales</taxon>
        <taxon>Idiomarinaceae</taxon>
        <taxon>Idiomarina</taxon>
    </lineage>
</organism>
<dbReference type="InterPro" id="IPR000160">
    <property type="entry name" value="GGDEF_dom"/>
</dbReference>
<dbReference type="InterPro" id="IPR001633">
    <property type="entry name" value="EAL_dom"/>
</dbReference>
<dbReference type="CDD" id="cd01948">
    <property type="entry name" value="EAL"/>
    <property type="match status" value="1"/>
</dbReference>
<name>A0ABM6LWA2_9GAMM</name>
<gene>
    <name evidence="2" type="ORF">CEW91_04120</name>
</gene>
<dbReference type="SMART" id="SM00052">
    <property type="entry name" value="EAL"/>
    <property type="match status" value="1"/>
</dbReference>
<dbReference type="InterPro" id="IPR035919">
    <property type="entry name" value="EAL_sf"/>
</dbReference>
<dbReference type="InterPro" id="IPR043128">
    <property type="entry name" value="Rev_trsase/Diguanyl_cyclase"/>
</dbReference>
<dbReference type="Pfam" id="PF00563">
    <property type="entry name" value="EAL"/>
    <property type="match status" value="1"/>
</dbReference>
<evidence type="ECO:0000313" key="2">
    <source>
        <dbReference type="EMBL" id="ASG66902.1"/>
    </source>
</evidence>